<dbReference type="GO" id="GO:0004573">
    <property type="term" value="F:Glc3Man9GlcNAc2 oligosaccharide glucosidase activity"/>
    <property type="evidence" value="ECO:0007669"/>
    <property type="project" value="UniProtKB-UniRule"/>
</dbReference>
<evidence type="ECO:0000256" key="4">
    <source>
        <dbReference type="ARBA" id="ARBA00022692"/>
    </source>
</evidence>
<sequence>MAIRQRKGKENSSPPSGTSQTSQTSSKKKSGKNKTHQFAIIFGSVVFAVVASYVWSYMKTIRAYTPLNAPKAVELIRDHNDDLHRLWGTYRSHLYFGVRARAPDSLLFGLLWFAQYPQDGQLKVRYSCEQGDNLPKYGWLQHDGSTYGAQEIVDEDFILTTEYIKRPNHGSKGGDWTARVKGKSRNGDKKSIQAVSLMFAVSNEGAGKLTRIVNGERMAEIRGRSPLLGEFKLKFRNPAGSVKLNSYLTTHTDDIYNPKDTIMKKLHYKTKPKSRDQTPLIGLPGDVPNPNGKPNNLFVHQVTLQLPFQIDAVFESEDGDNDRKESLAGDVFAREVKQKRKDFNEHFENTFQLSEKGFTDEQISFAKAAFSNCIGGITYLHGKSKVTSRRLKEPVDYWETGLYTGVPSRSFFPRGFLWDEGFHQIMIQKWDAGITRQILSHWLDLLNQDGWIPREQILGIEARRKVPDEFVVQHNENANPPTFFITIETLIRTEKAEHGHVTPETLKFLKSVFYRLDQWYQWYNKTQTGPLPGAYRWHGRDATTDREYNPKTLTSGLDDYPRASHPSDDERHVDLRCWIALASGILADIADIVGIKSTKYRETESYLKDNQLLDQMHWSDKLKTYADYGNHTKLVKLEWVPVRYEPHAPKRLARVVKSKKGPSPKFVDEFGYVSMFPFLLKILKPDSSKLRILLDDIRSPEKLWTQYGLRSLSRTAPSYNKHNTEHDKPYWRGPIWININFLTCKALHYYAHIEGPHQGHAKMIYEELRHNLVNNVYKQYQKTGYIWEQYDDKTGKGQGCYPFTGWSALINLIMAEKY</sequence>
<keyword evidence="5 13" id="KW-0378">Hydrolase</keyword>
<evidence type="ECO:0000259" key="15">
    <source>
        <dbReference type="Pfam" id="PF03200"/>
    </source>
</evidence>
<evidence type="ECO:0000256" key="13">
    <source>
        <dbReference type="RuleBase" id="RU368089"/>
    </source>
</evidence>
<dbReference type="EnsemblMetazoa" id="CLYHEMT000865.1">
    <property type="protein sequence ID" value="CLYHEMP000865.1"/>
    <property type="gene ID" value="CLYHEMG000865"/>
</dbReference>
<dbReference type="PANTHER" id="PTHR10412:SF11">
    <property type="entry name" value="MANNOSYL-OLIGOSACCHARIDE GLUCOSIDASE"/>
    <property type="match status" value="1"/>
</dbReference>
<dbReference type="InterPro" id="IPR008928">
    <property type="entry name" value="6-hairpin_glycosidase_sf"/>
</dbReference>
<evidence type="ECO:0000256" key="9">
    <source>
        <dbReference type="ARBA" id="ARBA00023136"/>
    </source>
</evidence>
<comment type="subcellular location">
    <subcellularLocation>
        <location evidence="1 13">Endoplasmic reticulum membrane</location>
        <topology evidence="1 13">Single-pass type II membrane protein</topology>
    </subcellularLocation>
</comment>
<evidence type="ECO:0000256" key="3">
    <source>
        <dbReference type="ARBA" id="ARBA00010833"/>
    </source>
</evidence>
<evidence type="ECO:0000313" key="18">
    <source>
        <dbReference type="Proteomes" id="UP000594262"/>
    </source>
</evidence>
<organism evidence="17 18">
    <name type="scientific">Clytia hemisphaerica</name>
    <dbReference type="NCBI Taxonomy" id="252671"/>
    <lineage>
        <taxon>Eukaryota</taxon>
        <taxon>Metazoa</taxon>
        <taxon>Cnidaria</taxon>
        <taxon>Hydrozoa</taxon>
        <taxon>Hydroidolina</taxon>
        <taxon>Leptothecata</taxon>
        <taxon>Obeliida</taxon>
        <taxon>Clytiidae</taxon>
        <taxon>Clytia</taxon>
    </lineage>
</organism>
<dbReference type="Pfam" id="PF16923">
    <property type="entry name" value="Glyco_hydro_63N"/>
    <property type="match status" value="1"/>
</dbReference>
<feature type="compositionally biased region" description="Low complexity" evidence="14">
    <location>
        <begin position="11"/>
        <end position="25"/>
    </location>
</feature>
<accession>A0A7M5UZJ8</accession>
<dbReference type="EC" id="3.2.1.106" evidence="12 13"/>
<dbReference type="PANTHER" id="PTHR10412">
    <property type="entry name" value="MANNOSYL-OLIGOSACCHARIDE GLUCOSIDASE"/>
    <property type="match status" value="1"/>
</dbReference>
<dbReference type="InterPro" id="IPR031335">
    <property type="entry name" value="Glyco_hydro_63_C"/>
</dbReference>
<feature type="region of interest" description="Disordered" evidence="14">
    <location>
        <begin position="546"/>
        <end position="565"/>
    </location>
</feature>
<evidence type="ECO:0000313" key="17">
    <source>
        <dbReference type="EnsemblMetazoa" id="CLYHEMP000865.1"/>
    </source>
</evidence>
<evidence type="ECO:0000256" key="2">
    <source>
        <dbReference type="ARBA" id="ARBA00004740"/>
    </source>
</evidence>
<evidence type="ECO:0000256" key="10">
    <source>
        <dbReference type="ARBA" id="ARBA00023180"/>
    </source>
</evidence>
<name>A0A7M5UZJ8_9CNID</name>
<dbReference type="GO" id="GO:0006487">
    <property type="term" value="P:protein N-linked glycosylation"/>
    <property type="evidence" value="ECO:0007669"/>
    <property type="project" value="UniProtKB-UniRule"/>
</dbReference>
<dbReference type="AlphaFoldDB" id="A0A7M5UZJ8"/>
<dbReference type="GO" id="GO:0005789">
    <property type="term" value="C:endoplasmic reticulum membrane"/>
    <property type="evidence" value="ECO:0007669"/>
    <property type="project" value="UniProtKB-SubCell"/>
</dbReference>
<keyword evidence="7" id="KW-0735">Signal-anchor</keyword>
<dbReference type="Proteomes" id="UP000594262">
    <property type="component" value="Unplaced"/>
</dbReference>
<reference evidence="17" key="1">
    <citation type="submission" date="2021-01" db="UniProtKB">
        <authorList>
            <consortium name="EnsemblMetazoa"/>
        </authorList>
    </citation>
    <scope>IDENTIFICATION</scope>
</reference>
<dbReference type="SUPFAM" id="SSF48208">
    <property type="entry name" value="Six-hairpin glycosidases"/>
    <property type="match status" value="1"/>
</dbReference>
<dbReference type="InterPro" id="IPR004888">
    <property type="entry name" value="Glycoside_hydrolase_63"/>
</dbReference>
<dbReference type="Gene3D" id="1.50.10.10">
    <property type="match status" value="1"/>
</dbReference>
<evidence type="ECO:0000259" key="16">
    <source>
        <dbReference type="Pfam" id="PF16923"/>
    </source>
</evidence>
<evidence type="ECO:0000256" key="1">
    <source>
        <dbReference type="ARBA" id="ARBA00004648"/>
    </source>
</evidence>
<dbReference type="FunFam" id="1.50.10.10:FF:000009">
    <property type="entry name" value="mannosyl-oligosaccharide glucosidase"/>
    <property type="match status" value="1"/>
</dbReference>
<evidence type="ECO:0000256" key="14">
    <source>
        <dbReference type="SAM" id="MobiDB-lite"/>
    </source>
</evidence>
<comment type="catalytic activity">
    <reaction evidence="13">
        <text>N(4)-(alpha-D-Glc-(1-&gt;2)-alpha-D-Glc-(1-&gt;3)-alpha-D-Glc-(1-&gt;3)-alpha-D-Man-(1-&gt;2)-alpha-D-Man-(1-&gt;2)-alpha-D-Man-(1-&gt;3)-[alpha-D-Man-(1-&gt;2)-alpha-D-Man-(1-&gt;3)-[alpha-D-Man-(1-&gt;2)-alpha-D-Man-(1-&gt;6)]-alpha-D-Man-(1-&gt;6)]-beta-D-Man-(1-&gt;4)-beta-D-GlcNAc-(1-&gt;4)-beta-D-GlcNAc)-L-asparaginyl-[protein] + H2O = N(4)-(alpha-D-Glc-(1-&gt;3)-alpha-D-Glc-(1-&gt;3)-alpha-D-Man-(1-&gt;2)-alpha-D-Man-(1-&gt;2)-alpha-D-Man-(1-&gt;3)-[alpha-D-Man-(1-&gt;2)-alpha-D-Man-(1-&gt;3)-[alpha-D-Man-(1-&gt;2)-alpha-D-Man-(1-&gt;6)]-alpha-D-Man-(1-&gt;6)]-beta-D-Man-(1-&gt;4)-beta-D-GlcNAc-(1-&gt;4)-beta-D-GlcNAc)-L-asparaginyl-[protein] + beta-D-glucose</text>
        <dbReference type="Rhea" id="RHEA:55988"/>
        <dbReference type="Rhea" id="RHEA-COMP:12806"/>
        <dbReference type="Rhea" id="RHEA-COMP:14355"/>
        <dbReference type="ChEBI" id="CHEBI:15377"/>
        <dbReference type="ChEBI" id="CHEBI:15903"/>
        <dbReference type="ChEBI" id="CHEBI:59082"/>
        <dbReference type="ChEBI" id="CHEBI:132537"/>
        <dbReference type="EC" id="3.2.1.106"/>
    </reaction>
</comment>
<keyword evidence="10" id="KW-0325">Glycoprotein</keyword>
<keyword evidence="9 13" id="KW-0472">Membrane</keyword>
<evidence type="ECO:0000256" key="11">
    <source>
        <dbReference type="ARBA" id="ARBA00023295"/>
    </source>
</evidence>
<evidence type="ECO:0000256" key="12">
    <source>
        <dbReference type="ARBA" id="ARBA00038888"/>
    </source>
</evidence>
<comment type="function">
    <text evidence="13">Cleaves the distal alpha 1,2-linked glucose residue from the Glc(3)Man(9)GlcNAc(2) oligosaccharide precursor.</text>
</comment>
<protein>
    <recommendedName>
        <fullName evidence="12 13">Mannosyl-oligosaccharide glucosidase</fullName>
        <ecNumber evidence="12 13">3.2.1.106</ecNumber>
    </recommendedName>
</protein>
<comment type="pathway">
    <text evidence="2">Glycan metabolism; N-glycan degradation.</text>
</comment>
<dbReference type="Gene3D" id="2.70.98.110">
    <property type="entry name" value="Glycosyl hydrolase family 63, N-terminal domain"/>
    <property type="match status" value="1"/>
</dbReference>
<keyword evidence="8 13" id="KW-1133">Transmembrane helix</keyword>
<keyword evidence="18" id="KW-1185">Reference proteome</keyword>
<keyword evidence="6 13" id="KW-0256">Endoplasmic reticulum</keyword>
<evidence type="ECO:0000256" key="5">
    <source>
        <dbReference type="ARBA" id="ARBA00022801"/>
    </source>
</evidence>
<dbReference type="RefSeq" id="XP_066922036.1">
    <property type="nucleotide sequence ID" value="XM_067065935.1"/>
</dbReference>
<feature type="region of interest" description="Disordered" evidence="14">
    <location>
        <begin position="1"/>
        <end position="31"/>
    </location>
</feature>
<feature type="domain" description="Glycosyl hydrolase family 63 C-terminal" evidence="15">
    <location>
        <begin position="329"/>
        <end position="816"/>
    </location>
</feature>
<dbReference type="OrthoDB" id="410058at2759"/>
<dbReference type="InterPro" id="IPR012341">
    <property type="entry name" value="6hp_glycosidase-like_sf"/>
</dbReference>
<dbReference type="GeneID" id="136809405"/>
<keyword evidence="11 13" id="KW-0326">Glycosidase</keyword>
<feature type="transmembrane region" description="Helical" evidence="13">
    <location>
        <begin position="38"/>
        <end position="58"/>
    </location>
</feature>
<evidence type="ECO:0000256" key="8">
    <source>
        <dbReference type="ARBA" id="ARBA00022989"/>
    </source>
</evidence>
<dbReference type="Pfam" id="PF03200">
    <property type="entry name" value="Glyco_hydro_63"/>
    <property type="match status" value="1"/>
</dbReference>
<feature type="domain" description="Glycosyl hydrolase family 63 N-terminal" evidence="16">
    <location>
        <begin position="86"/>
        <end position="254"/>
    </location>
</feature>
<dbReference type="InterPro" id="IPR038518">
    <property type="entry name" value="Glyco_hydro_63N_sf"/>
</dbReference>
<proteinExistence type="inferred from homology"/>
<keyword evidence="4 13" id="KW-0812">Transmembrane</keyword>
<evidence type="ECO:0000256" key="7">
    <source>
        <dbReference type="ARBA" id="ARBA00022968"/>
    </source>
</evidence>
<dbReference type="GO" id="GO:0009311">
    <property type="term" value="P:oligosaccharide metabolic process"/>
    <property type="evidence" value="ECO:0007669"/>
    <property type="project" value="UniProtKB-UniRule"/>
</dbReference>
<evidence type="ECO:0000256" key="6">
    <source>
        <dbReference type="ARBA" id="ARBA00022824"/>
    </source>
</evidence>
<comment type="similarity">
    <text evidence="3 13">Belongs to the glycosyl hydrolase 63 family.</text>
</comment>
<dbReference type="InterPro" id="IPR031631">
    <property type="entry name" value="Glyco_hydro_63N"/>
</dbReference>